<evidence type="ECO:0000313" key="4">
    <source>
        <dbReference type="Proteomes" id="UP000472372"/>
    </source>
</evidence>
<feature type="region of interest" description="Disordered" evidence="1">
    <location>
        <begin position="139"/>
        <end position="163"/>
    </location>
</feature>
<reference evidence="3" key="1">
    <citation type="submission" date="2021-02" db="EMBL/GenBank/DDBJ databases">
        <authorList>
            <person name="Syme A R."/>
            <person name="Syme A R."/>
            <person name="Moolhuijzen P."/>
        </authorList>
    </citation>
    <scope>NUCLEOTIDE SEQUENCE</scope>
    <source>
        <strain evidence="3">W1-1</strain>
    </source>
</reference>
<dbReference type="EMBL" id="HG992980">
    <property type="protein sequence ID" value="CAE7034260.1"/>
    <property type="molecule type" value="Genomic_DNA"/>
</dbReference>
<accession>A0A6S6W354</accession>
<name>A0A6S6W354_9PLEO</name>
<gene>
    <name evidence="2" type="ORF">PTTW11_05388</name>
    <name evidence="3" type="ORF">PTTW11_05403</name>
</gene>
<dbReference type="AlphaFoldDB" id="A0A6S6W354"/>
<dbReference type="EMBL" id="HG992980">
    <property type="protein sequence ID" value="CAE7034308.1"/>
    <property type="molecule type" value="Genomic_DNA"/>
</dbReference>
<evidence type="ECO:0000313" key="3">
    <source>
        <dbReference type="EMBL" id="CAE7034308.1"/>
    </source>
</evidence>
<dbReference type="Proteomes" id="UP000472372">
    <property type="component" value="Chromosome 4"/>
</dbReference>
<protein>
    <submittedName>
        <fullName evidence="3">Uncharacterized protein</fullName>
    </submittedName>
</protein>
<sequence length="191" mass="20342">MQFEQAPPPLPWDRDATSERSELLGAFENGSTVRTEPGIKAATRVDEESLQVRRATAQDLASVQGCTSDDRREIAWTGTKGSIVRGLTPRAAKTVEDTTKIGLSKLAISYEAEDEQTYSGSGEDSAKLLGNPYVEDVPDAITGDVDLSGNGGGDRLDGTRGRTSKKLVSDLEDVDSGLLNSVVDVAIRTKG</sequence>
<proteinExistence type="predicted"/>
<organism evidence="3 4">
    <name type="scientific">Pyrenophora teres f. teres</name>
    <dbReference type="NCBI Taxonomy" id="97479"/>
    <lineage>
        <taxon>Eukaryota</taxon>
        <taxon>Fungi</taxon>
        <taxon>Dikarya</taxon>
        <taxon>Ascomycota</taxon>
        <taxon>Pezizomycotina</taxon>
        <taxon>Dothideomycetes</taxon>
        <taxon>Pleosporomycetidae</taxon>
        <taxon>Pleosporales</taxon>
        <taxon>Pleosporineae</taxon>
        <taxon>Pleosporaceae</taxon>
        <taxon>Pyrenophora</taxon>
    </lineage>
</organism>
<evidence type="ECO:0000256" key="1">
    <source>
        <dbReference type="SAM" id="MobiDB-lite"/>
    </source>
</evidence>
<evidence type="ECO:0000313" key="2">
    <source>
        <dbReference type="EMBL" id="CAE7034260.1"/>
    </source>
</evidence>